<dbReference type="HOGENOM" id="CLU_1605650_0_0_1"/>
<proteinExistence type="predicted"/>
<dbReference type="PANTHER" id="PTHR33116">
    <property type="entry name" value="REVERSE TRANSCRIPTASE ZINC-BINDING DOMAIN-CONTAINING PROTEIN-RELATED-RELATED"/>
    <property type="match status" value="1"/>
</dbReference>
<dbReference type="EMBL" id="CM001883">
    <property type="protein sequence ID" value="EOY09515.1"/>
    <property type="molecule type" value="Genomic_DNA"/>
</dbReference>
<evidence type="ECO:0000313" key="2">
    <source>
        <dbReference type="Proteomes" id="UP000026915"/>
    </source>
</evidence>
<dbReference type="eggNOG" id="KOG1075">
    <property type="taxonomic scope" value="Eukaryota"/>
</dbReference>
<sequence>MWKAKTLSMGGRLTLLRLVLSSLLLFYMSLFRMPKKVKCEIEKIQKRFLWGGLNLVCRLHCVSWGSICNYHELGGLGLVDIEVKNNAVLNKWLWRYENEPKGLWRCIVAEKLSLDQKSLTPNLQNNVRIFEIWRNIVKPLYGGDTFSSYIIEGLGVSLGSESRIKF</sequence>
<organism evidence="1 2">
    <name type="scientific">Theobroma cacao</name>
    <name type="common">Cacao</name>
    <name type="synonym">Cocoa</name>
    <dbReference type="NCBI Taxonomy" id="3641"/>
    <lineage>
        <taxon>Eukaryota</taxon>
        <taxon>Viridiplantae</taxon>
        <taxon>Streptophyta</taxon>
        <taxon>Embryophyta</taxon>
        <taxon>Tracheophyta</taxon>
        <taxon>Spermatophyta</taxon>
        <taxon>Magnoliopsida</taxon>
        <taxon>eudicotyledons</taxon>
        <taxon>Gunneridae</taxon>
        <taxon>Pentapetalae</taxon>
        <taxon>rosids</taxon>
        <taxon>malvids</taxon>
        <taxon>Malvales</taxon>
        <taxon>Malvaceae</taxon>
        <taxon>Byttnerioideae</taxon>
        <taxon>Theobroma</taxon>
    </lineage>
</organism>
<dbReference type="AlphaFoldDB" id="A0A061EWN6"/>
<accession>A0A061EWN6</accession>
<reference evidence="1 2" key="1">
    <citation type="journal article" date="2013" name="Genome Biol.">
        <title>The genome sequence of the most widely cultivated cacao type and its use to identify candidate genes regulating pod color.</title>
        <authorList>
            <person name="Motamayor J.C."/>
            <person name="Mockaitis K."/>
            <person name="Schmutz J."/>
            <person name="Haiminen N."/>
            <person name="Iii D.L."/>
            <person name="Cornejo O."/>
            <person name="Findley S.D."/>
            <person name="Zheng P."/>
            <person name="Utro F."/>
            <person name="Royaert S."/>
            <person name="Saski C."/>
            <person name="Jenkins J."/>
            <person name="Podicheti R."/>
            <person name="Zhao M."/>
            <person name="Scheffler B.E."/>
            <person name="Stack J.C."/>
            <person name="Feltus F.A."/>
            <person name="Mustiga G.M."/>
            <person name="Amores F."/>
            <person name="Phillips W."/>
            <person name="Marelli J.P."/>
            <person name="May G.D."/>
            <person name="Shapiro H."/>
            <person name="Ma J."/>
            <person name="Bustamante C.D."/>
            <person name="Schnell R.J."/>
            <person name="Main D."/>
            <person name="Gilbert D."/>
            <person name="Parida L."/>
            <person name="Kuhn D.N."/>
        </authorList>
    </citation>
    <scope>NUCLEOTIDE SEQUENCE [LARGE SCALE GENOMIC DNA]</scope>
    <source>
        <strain evidence="2">cv. Matina 1-6</strain>
    </source>
</reference>
<dbReference type="InParanoid" id="A0A061EWN6"/>
<protein>
    <submittedName>
        <fullName evidence="1">Uncharacterized protein</fullName>
    </submittedName>
</protein>
<dbReference type="Gramene" id="EOY09515">
    <property type="protein sequence ID" value="EOY09515"/>
    <property type="gene ID" value="TCM_024931"/>
</dbReference>
<dbReference type="PANTHER" id="PTHR33116:SF75">
    <property type="entry name" value="RIBONUCLEASE H PROTEIN"/>
    <property type="match status" value="1"/>
</dbReference>
<keyword evidence="2" id="KW-1185">Reference proteome</keyword>
<evidence type="ECO:0000313" key="1">
    <source>
        <dbReference type="EMBL" id="EOY09515.1"/>
    </source>
</evidence>
<name>A0A061EWN6_THECC</name>
<dbReference type="OMA" id="IARIRTW"/>
<gene>
    <name evidence="1" type="ORF">TCM_024931</name>
</gene>
<dbReference type="Proteomes" id="UP000026915">
    <property type="component" value="Chromosome 5"/>
</dbReference>